<dbReference type="GO" id="GO:0003677">
    <property type="term" value="F:DNA binding"/>
    <property type="evidence" value="ECO:0007669"/>
    <property type="project" value="UniProtKB-KW"/>
</dbReference>
<keyword evidence="2" id="KW-0238">DNA-binding</keyword>
<feature type="domain" description="Zn(2)-C6 fungal-type" evidence="6">
    <location>
        <begin position="52"/>
        <end position="83"/>
    </location>
</feature>
<dbReference type="PANTHER" id="PTHR31069:SF32">
    <property type="entry name" value="ARGININE METABOLISM REGULATION PROTEIN II"/>
    <property type="match status" value="1"/>
</dbReference>
<dbReference type="Pfam" id="PF00172">
    <property type="entry name" value="Zn_clus"/>
    <property type="match status" value="1"/>
</dbReference>
<dbReference type="PROSITE" id="PS00463">
    <property type="entry name" value="ZN2_CY6_FUNGAL_1"/>
    <property type="match status" value="1"/>
</dbReference>
<dbReference type="SMART" id="SM00066">
    <property type="entry name" value="GAL4"/>
    <property type="match status" value="1"/>
</dbReference>
<dbReference type="GO" id="GO:0000981">
    <property type="term" value="F:DNA-binding transcription factor activity, RNA polymerase II-specific"/>
    <property type="evidence" value="ECO:0007669"/>
    <property type="project" value="InterPro"/>
</dbReference>
<evidence type="ECO:0000259" key="6">
    <source>
        <dbReference type="PROSITE" id="PS50048"/>
    </source>
</evidence>
<reference evidence="7" key="1">
    <citation type="journal article" date="2020" name="Nat. Commun.">
        <title>Large-scale genome sequencing of mycorrhizal fungi provides insights into the early evolution of symbiotic traits.</title>
        <authorList>
            <person name="Miyauchi S."/>
            <person name="Kiss E."/>
            <person name="Kuo A."/>
            <person name="Drula E."/>
            <person name="Kohler A."/>
            <person name="Sanchez-Garcia M."/>
            <person name="Morin E."/>
            <person name="Andreopoulos B."/>
            <person name="Barry K.W."/>
            <person name="Bonito G."/>
            <person name="Buee M."/>
            <person name="Carver A."/>
            <person name="Chen C."/>
            <person name="Cichocki N."/>
            <person name="Clum A."/>
            <person name="Culley D."/>
            <person name="Crous P.W."/>
            <person name="Fauchery L."/>
            <person name="Girlanda M."/>
            <person name="Hayes R.D."/>
            <person name="Keri Z."/>
            <person name="LaButti K."/>
            <person name="Lipzen A."/>
            <person name="Lombard V."/>
            <person name="Magnuson J."/>
            <person name="Maillard F."/>
            <person name="Murat C."/>
            <person name="Nolan M."/>
            <person name="Ohm R.A."/>
            <person name="Pangilinan J."/>
            <person name="Pereira M.F."/>
            <person name="Perotto S."/>
            <person name="Peter M."/>
            <person name="Pfister S."/>
            <person name="Riley R."/>
            <person name="Sitrit Y."/>
            <person name="Stielow J.B."/>
            <person name="Szollosi G."/>
            <person name="Zifcakova L."/>
            <person name="Stursova M."/>
            <person name="Spatafora J.W."/>
            <person name="Tedersoo L."/>
            <person name="Vaario L.M."/>
            <person name="Yamada A."/>
            <person name="Yan M."/>
            <person name="Wang P."/>
            <person name="Xu J."/>
            <person name="Bruns T."/>
            <person name="Baldrian P."/>
            <person name="Vilgalys R."/>
            <person name="Dunand C."/>
            <person name="Henrissat B."/>
            <person name="Grigoriev I.V."/>
            <person name="Hibbett D."/>
            <person name="Nagy L.G."/>
            <person name="Martin F.M."/>
        </authorList>
    </citation>
    <scope>NUCLEOTIDE SEQUENCE</scope>
    <source>
        <strain evidence="7">UP504</strain>
    </source>
</reference>
<dbReference type="SUPFAM" id="SSF57701">
    <property type="entry name" value="Zn2/Cys6 DNA-binding domain"/>
    <property type="match status" value="1"/>
</dbReference>
<feature type="compositionally biased region" description="Polar residues" evidence="5">
    <location>
        <begin position="171"/>
        <end position="188"/>
    </location>
</feature>
<dbReference type="Proteomes" id="UP000886523">
    <property type="component" value="Unassembled WGS sequence"/>
</dbReference>
<dbReference type="PANTHER" id="PTHR31069">
    <property type="entry name" value="OLEATE-ACTIVATED TRANSCRIPTION FACTOR 1-RELATED"/>
    <property type="match status" value="1"/>
</dbReference>
<dbReference type="CDD" id="cd00067">
    <property type="entry name" value="GAL4"/>
    <property type="match status" value="1"/>
</dbReference>
<dbReference type="InterPro" id="IPR036864">
    <property type="entry name" value="Zn2-C6_fun-type_DNA-bd_sf"/>
</dbReference>
<dbReference type="EMBL" id="MU128916">
    <property type="protein sequence ID" value="KAF9519604.1"/>
    <property type="molecule type" value="Genomic_DNA"/>
</dbReference>
<evidence type="ECO:0000313" key="8">
    <source>
        <dbReference type="Proteomes" id="UP000886523"/>
    </source>
</evidence>
<gene>
    <name evidence="7" type="ORF">BS47DRAFT_1312196</name>
</gene>
<keyword evidence="8" id="KW-1185">Reference proteome</keyword>
<dbReference type="GO" id="GO:0008270">
    <property type="term" value="F:zinc ion binding"/>
    <property type="evidence" value="ECO:0007669"/>
    <property type="project" value="InterPro"/>
</dbReference>
<feature type="compositionally biased region" description="Low complexity" evidence="5">
    <location>
        <begin position="129"/>
        <end position="139"/>
    </location>
</feature>
<comment type="caution">
    <text evidence="7">The sequence shown here is derived from an EMBL/GenBank/DDBJ whole genome shotgun (WGS) entry which is preliminary data.</text>
</comment>
<sequence>MITWLFHLSDFDATLVGNVGSQQPFSSSAAQNIHNMDPANEAGKGRRRTYLACRQCRSRKIKCDGSHPVCLTCIRRKSLKCEYDDQPGHRGPDRRPRVRSHQDAGSFPSSRRSQKRSSNDVVASPITPPSTQSPSYITPNASANTPGMGFSSGSSTPPRGSLDSIRLNPSRDASTLFQQGSVNETPTQDLFGGSPSMRPFHGHLHHSETRPPTSNDSPLLPVSRPGSSDAGFVLNSFSILHPGPSLSTGTRDQGENRSFPPNPENDRPYPNFSPRTIADAPPHSPYFPDNDPRSSSGFRYSVPVIPIQVATEADTGQRQMVQSPHIFASSSSTISRAMNIVHSDLSVWTYPYNSFPEATDHVPPVADDPNILPMGSSRVQGGLVSNRFQDFENDGPSHEDADEFNFEEFWPPTPDTLGAHSYEMLNQPSVEFSRQMWWRSLTRYYGGTRAHATHCITDDLSHFFRVTHSLFSFINLPLFFSTFHHPSQREHVQPSLVFAMLALSTLFRSTDIVGLGEAGRFKALELRNLAQNHFDMSLNSGWITPDLAKAALLLMIFESSCHPAHSESRALSALFLFDSLILGLGLLDLDKDERNVTAFNPNSVHSLFSPSQGHIGQAAIGQGAANQGCSCSDFQLSTMSPSSLKLSPLWATGPGWGAEWDDVETRREEQRRVVWSALPLTSLYMSYYGSLISQSLHIAKPWNFKVLFPGEKLFGPPQMRDGLAAKQSTWALRSWCPMLYIGCLSVHYDESMSEYDKGQFAVQAWLESERIQKLLDMHTCDIERANFYFGRQILFDIKNLVSSHYSRYIPHPSIGDPRFHRDEALSWLYQQKNVMRHSLGALSRIKGLKENPLATRPYLTFWFHNQLDRYLDIWKQDPTLHLALDLCIQLLPTVECLMVLFPSNYPRQKYETIHLRLVDACIRAGISPPPHPSYMIL</sequence>
<protein>
    <recommendedName>
        <fullName evidence="6">Zn(2)-C6 fungal-type domain-containing protein</fullName>
    </recommendedName>
</protein>
<accession>A0A9P6B894</accession>
<keyword evidence="3" id="KW-0804">Transcription</keyword>
<dbReference type="InterPro" id="IPR050675">
    <property type="entry name" value="OAF3"/>
</dbReference>
<dbReference type="AlphaFoldDB" id="A0A9P6B894"/>
<feature type="compositionally biased region" description="Basic and acidic residues" evidence="5">
    <location>
        <begin position="82"/>
        <end position="95"/>
    </location>
</feature>
<keyword evidence="4" id="KW-0539">Nucleus</keyword>
<feature type="region of interest" description="Disordered" evidence="5">
    <location>
        <begin position="82"/>
        <end position="295"/>
    </location>
</feature>
<evidence type="ECO:0000256" key="2">
    <source>
        <dbReference type="ARBA" id="ARBA00023125"/>
    </source>
</evidence>
<organism evidence="7 8">
    <name type="scientific">Hydnum rufescens UP504</name>
    <dbReference type="NCBI Taxonomy" id="1448309"/>
    <lineage>
        <taxon>Eukaryota</taxon>
        <taxon>Fungi</taxon>
        <taxon>Dikarya</taxon>
        <taxon>Basidiomycota</taxon>
        <taxon>Agaricomycotina</taxon>
        <taxon>Agaricomycetes</taxon>
        <taxon>Cantharellales</taxon>
        <taxon>Hydnaceae</taxon>
        <taxon>Hydnum</taxon>
    </lineage>
</organism>
<proteinExistence type="predicted"/>
<evidence type="ECO:0000256" key="3">
    <source>
        <dbReference type="ARBA" id="ARBA00023163"/>
    </source>
</evidence>
<evidence type="ECO:0000256" key="1">
    <source>
        <dbReference type="ARBA" id="ARBA00023015"/>
    </source>
</evidence>
<dbReference type="Gene3D" id="4.10.240.10">
    <property type="entry name" value="Zn(2)-C6 fungal-type DNA-binding domain"/>
    <property type="match status" value="1"/>
</dbReference>
<dbReference type="OrthoDB" id="39175at2759"/>
<evidence type="ECO:0000256" key="4">
    <source>
        <dbReference type="ARBA" id="ARBA00023242"/>
    </source>
</evidence>
<feature type="compositionally biased region" description="Polar residues" evidence="5">
    <location>
        <begin position="140"/>
        <end position="158"/>
    </location>
</feature>
<evidence type="ECO:0000256" key="5">
    <source>
        <dbReference type="SAM" id="MobiDB-lite"/>
    </source>
</evidence>
<name>A0A9P6B894_9AGAM</name>
<evidence type="ECO:0000313" key="7">
    <source>
        <dbReference type="EMBL" id="KAF9519604.1"/>
    </source>
</evidence>
<keyword evidence="1" id="KW-0805">Transcription regulation</keyword>
<dbReference type="InterPro" id="IPR001138">
    <property type="entry name" value="Zn2Cys6_DnaBD"/>
</dbReference>
<dbReference type="CDD" id="cd12148">
    <property type="entry name" value="fungal_TF_MHR"/>
    <property type="match status" value="1"/>
</dbReference>
<dbReference type="PROSITE" id="PS50048">
    <property type="entry name" value="ZN2_CY6_FUNGAL_2"/>
    <property type="match status" value="1"/>
</dbReference>